<proteinExistence type="predicted"/>
<comment type="caution">
    <text evidence="2">The sequence shown here is derived from an EMBL/GenBank/DDBJ whole genome shotgun (WGS) entry which is preliminary data.</text>
</comment>
<reference evidence="2" key="1">
    <citation type="journal article" date="2014" name="Int. J. Syst. Evol. Microbiol.">
        <title>Complete genome sequence of Corynebacterium casei LMG S-19264T (=DSM 44701T), isolated from a smear-ripened cheese.</title>
        <authorList>
            <consortium name="US DOE Joint Genome Institute (JGI-PGF)"/>
            <person name="Walter F."/>
            <person name="Albersmeier A."/>
            <person name="Kalinowski J."/>
            <person name="Ruckert C."/>
        </authorList>
    </citation>
    <scope>NUCLEOTIDE SEQUENCE</scope>
    <source>
        <strain evidence="2">CGMCC 1.15343</strain>
    </source>
</reference>
<evidence type="ECO:0000256" key="1">
    <source>
        <dbReference type="SAM" id="MobiDB-lite"/>
    </source>
</evidence>
<accession>A0A916UGA6</accession>
<feature type="compositionally biased region" description="Low complexity" evidence="1">
    <location>
        <begin position="283"/>
        <end position="292"/>
    </location>
</feature>
<gene>
    <name evidence="2" type="ORF">GCM10011387_27020</name>
</gene>
<feature type="compositionally biased region" description="Gly residues" evidence="1">
    <location>
        <begin position="270"/>
        <end position="282"/>
    </location>
</feature>
<dbReference type="Proteomes" id="UP000651668">
    <property type="component" value="Unassembled WGS sequence"/>
</dbReference>
<reference evidence="2" key="2">
    <citation type="submission" date="2020-09" db="EMBL/GenBank/DDBJ databases">
        <authorList>
            <person name="Sun Q."/>
            <person name="Zhou Y."/>
        </authorList>
    </citation>
    <scope>NUCLEOTIDE SEQUENCE</scope>
    <source>
        <strain evidence="2">CGMCC 1.15343</strain>
    </source>
</reference>
<name>A0A916UGA6_9SPHI</name>
<keyword evidence="3" id="KW-1185">Reference proteome</keyword>
<evidence type="ECO:0000313" key="3">
    <source>
        <dbReference type="Proteomes" id="UP000651668"/>
    </source>
</evidence>
<feature type="compositionally biased region" description="Polar residues" evidence="1">
    <location>
        <begin position="257"/>
        <end position="266"/>
    </location>
</feature>
<feature type="region of interest" description="Disordered" evidence="1">
    <location>
        <begin position="207"/>
        <end position="292"/>
    </location>
</feature>
<feature type="compositionally biased region" description="Polar residues" evidence="1">
    <location>
        <begin position="229"/>
        <end position="244"/>
    </location>
</feature>
<dbReference type="AlphaFoldDB" id="A0A916UGA6"/>
<sequence>MAQSVNIQDDVYNTTATAVAYERPAPSAAARYQDSISTNNYGSSDPNYDMDYYSRINRFYYGSPFRSYYDPFFDPYFDGFYGYNAFSPYYSGLSFGLGFNYGWGGGFWGPYSYGGLYSPFWGYRTWPYGGYMGGGYYGGGFLGGGYYGGGYLVGNGRVSAGGRPTRGSENGIGYRNGGSRINNAAGSRGNTGGGVVLGGRSAGAGTYNPNRGAAIGARPGRDNQVGAPTRSQRPTSQRPTSQRPTRTEGYTPERSSRPTYTPPANNGGSRSSGGSMGGGGGSSRPARAGGRG</sequence>
<evidence type="ECO:0000313" key="2">
    <source>
        <dbReference type="EMBL" id="GGC72061.1"/>
    </source>
</evidence>
<dbReference type="EMBL" id="BMIL01000009">
    <property type="protein sequence ID" value="GGC72061.1"/>
    <property type="molecule type" value="Genomic_DNA"/>
</dbReference>
<organism evidence="2 3">
    <name type="scientific">Pedobacter quisquiliarum</name>
    <dbReference type="NCBI Taxonomy" id="1834438"/>
    <lineage>
        <taxon>Bacteria</taxon>
        <taxon>Pseudomonadati</taxon>
        <taxon>Bacteroidota</taxon>
        <taxon>Sphingobacteriia</taxon>
        <taxon>Sphingobacteriales</taxon>
        <taxon>Sphingobacteriaceae</taxon>
        <taxon>Pedobacter</taxon>
    </lineage>
</organism>
<protein>
    <submittedName>
        <fullName evidence="2">Uncharacterized protein</fullName>
    </submittedName>
</protein>